<evidence type="ECO:0000313" key="4">
    <source>
        <dbReference type="EMBL" id="KAK6527507.1"/>
    </source>
</evidence>
<keyword evidence="2" id="KW-0472">Membrane</keyword>
<name>A0AAV9WWE6_9PEZI</name>
<evidence type="ECO:0000256" key="2">
    <source>
        <dbReference type="SAM" id="Phobius"/>
    </source>
</evidence>
<proteinExistence type="predicted"/>
<dbReference type="AlphaFoldDB" id="A0AAV9WWE6"/>
<keyword evidence="5" id="KW-1185">Reference proteome</keyword>
<dbReference type="EMBL" id="JAVHJO010000015">
    <property type="protein sequence ID" value="KAK6527507.1"/>
    <property type="molecule type" value="Genomic_DNA"/>
</dbReference>
<organism evidence="4 5">
    <name type="scientific">Orbilia ellipsospora</name>
    <dbReference type="NCBI Taxonomy" id="2528407"/>
    <lineage>
        <taxon>Eukaryota</taxon>
        <taxon>Fungi</taxon>
        <taxon>Dikarya</taxon>
        <taxon>Ascomycota</taxon>
        <taxon>Pezizomycotina</taxon>
        <taxon>Orbiliomycetes</taxon>
        <taxon>Orbiliales</taxon>
        <taxon>Orbiliaceae</taxon>
        <taxon>Orbilia</taxon>
    </lineage>
</organism>
<feature type="compositionally biased region" description="Low complexity" evidence="1">
    <location>
        <begin position="235"/>
        <end position="249"/>
    </location>
</feature>
<keyword evidence="3" id="KW-0732">Signal</keyword>
<evidence type="ECO:0000256" key="3">
    <source>
        <dbReference type="SAM" id="SignalP"/>
    </source>
</evidence>
<feature type="transmembrane region" description="Helical" evidence="2">
    <location>
        <begin position="293"/>
        <end position="317"/>
    </location>
</feature>
<gene>
    <name evidence="4" type="ORF">TWF694_004490</name>
</gene>
<dbReference type="Proteomes" id="UP001365542">
    <property type="component" value="Unassembled WGS sequence"/>
</dbReference>
<feature type="region of interest" description="Disordered" evidence="1">
    <location>
        <begin position="235"/>
        <end position="288"/>
    </location>
</feature>
<protein>
    <submittedName>
        <fullName evidence="4">Uncharacterized protein</fullName>
    </submittedName>
</protein>
<comment type="caution">
    <text evidence="4">The sequence shown here is derived from an EMBL/GenBank/DDBJ whole genome shotgun (WGS) entry which is preliminary data.</text>
</comment>
<reference evidence="4 5" key="1">
    <citation type="submission" date="2019-10" db="EMBL/GenBank/DDBJ databases">
        <authorList>
            <person name="Palmer J.M."/>
        </authorList>
    </citation>
    <scope>NUCLEOTIDE SEQUENCE [LARGE SCALE GENOMIC DNA]</scope>
    <source>
        <strain evidence="4 5">TWF694</strain>
    </source>
</reference>
<evidence type="ECO:0000256" key="1">
    <source>
        <dbReference type="SAM" id="MobiDB-lite"/>
    </source>
</evidence>
<keyword evidence="2" id="KW-0812">Transmembrane</keyword>
<sequence>MAYAVLVNKAVQLLVIAHFILSVTSQFATLGPVNIEPASNTSYHLVGTLTSFSTPAACNNGVFLNADTLALFSSGTEIVQNVFSHYSVGCFISGPSSCCPPNWAEAGYYISSVASCPPGYSKLPPVTELSPNFGDDPSEEYAYISYLSSGTQSVWPCCPTVTYSFSKGSTSGVLRGNQINLDTFKGSSGSPYTARCYYLQSQVSQSYTESGTTFNIAHQFWANPLYIFSDETELQTTPQTNPAPTTLATSPSGSSTARPKSTATSAVRPSQTQENSGTPTDGAKKEGSGLSTAAAAGIGVGVGVPVVLAAIFLRYFLTRKRLRSATETLSKPSVKKDAAVEPGIMEHPGGIGGIQTNEGTKGL</sequence>
<feature type="compositionally biased region" description="Polar residues" evidence="1">
    <location>
        <begin position="250"/>
        <end position="279"/>
    </location>
</feature>
<feature type="chain" id="PRO_5043788055" evidence="3">
    <location>
        <begin position="26"/>
        <end position="363"/>
    </location>
</feature>
<feature type="signal peptide" evidence="3">
    <location>
        <begin position="1"/>
        <end position="25"/>
    </location>
</feature>
<accession>A0AAV9WWE6</accession>
<feature type="region of interest" description="Disordered" evidence="1">
    <location>
        <begin position="343"/>
        <end position="363"/>
    </location>
</feature>
<keyword evidence="2" id="KW-1133">Transmembrane helix</keyword>
<feature type="compositionally biased region" description="Polar residues" evidence="1">
    <location>
        <begin position="354"/>
        <end position="363"/>
    </location>
</feature>
<evidence type="ECO:0000313" key="5">
    <source>
        <dbReference type="Proteomes" id="UP001365542"/>
    </source>
</evidence>